<organism evidence="1 2">
    <name type="scientific">Persicobacter diffluens</name>
    <dbReference type="NCBI Taxonomy" id="981"/>
    <lineage>
        <taxon>Bacteria</taxon>
        <taxon>Pseudomonadati</taxon>
        <taxon>Bacteroidota</taxon>
        <taxon>Cytophagia</taxon>
        <taxon>Cytophagales</taxon>
        <taxon>Persicobacteraceae</taxon>
        <taxon>Persicobacter</taxon>
    </lineage>
</organism>
<reference evidence="1 2" key="1">
    <citation type="submission" date="2021-12" db="EMBL/GenBank/DDBJ databases">
        <title>Genome sequencing of bacteria with rrn-lacking chromosome and rrn-plasmid.</title>
        <authorList>
            <person name="Anda M."/>
            <person name="Iwasaki W."/>
        </authorList>
    </citation>
    <scope>NUCLEOTIDE SEQUENCE [LARGE SCALE GENOMIC DNA]</scope>
    <source>
        <strain evidence="1 2">NBRC 15940</strain>
    </source>
</reference>
<dbReference type="Proteomes" id="UP001310022">
    <property type="component" value="Unassembled WGS sequence"/>
</dbReference>
<accession>A0AAN5AI64</accession>
<protein>
    <submittedName>
        <fullName evidence="1">Uncharacterized protein</fullName>
    </submittedName>
</protein>
<keyword evidence="2" id="KW-1185">Reference proteome</keyword>
<dbReference type="EMBL" id="BQKE01000001">
    <property type="protein sequence ID" value="GJM59502.1"/>
    <property type="molecule type" value="Genomic_DNA"/>
</dbReference>
<evidence type="ECO:0000313" key="1">
    <source>
        <dbReference type="EMBL" id="GJM59502.1"/>
    </source>
</evidence>
<evidence type="ECO:0000313" key="2">
    <source>
        <dbReference type="Proteomes" id="UP001310022"/>
    </source>
</evidence>
<name>A0AAN5AI64_9BACT</name>
<proteinExistence type="predicted"/>
<dbReference type="AlphaFoldDB" id="A0AAN5AI64"/>
<gene>
    <name evidence="1" type="ORF">PEDI_00540</name>
</gene>
<sequence>MFINRKMRFRDFTYVFVNPKPWKVLFDKNPH</sequence>
<comment type="caution">
    <text evidence="1">The sequence shown here is derived from an EMBL/GenBank/DDBJ whole genome shotgun (WGS) entry which is preliminary data.</text>
</comment>